<dbReference type="InterPro" id="IPR036291">
    <property type="entry name" value="NAD(P)-bd_dom_sf"/>
</dbReference>
<name>A0AAE1CAT1_9PEZI</name>
<evidence type="ECO:0000313" key="2">
    <source>
        <dbReference type="EMBL" id="KAK3685909.1"/>
    </source>
</evidence>
<comment type="caution">
    <text evidence="2">The sequence shown here is derived from an EMBL/GenBank/DDBJ whole genome shotgun (WGS) entry which is preliminary data.</text>
</comment>
<dbReference type="PANTHER" id="PTHR43482:SF1">
    <property type="entry name" value="PROTEIN AST1-RELATED"/>
    <property type="match status" value="1"/>
</dbReference>
<dbReference type="GO" id="GO:0016491">
    <property type="term" value="F:oxidoreductase activity"/>
    <property type="evidence" value="ECO:0007669"/>
    <property type="project" value="InterPro"/>
</dbReference>
<dbReference type="InterPro" id="IPR052585">
    <property type="entry name" value="Lipid_raft_assoc_Zn_ADH"/>
</dbReference>
<accession>A0AAE1CAT1</accession>
<dbReference type="CDD" id="cd05289">
    <property type="entry name" value="MDR_like_2"/>
    <property type="match status" value="1"/>
</dbReference>
<feature type="domain" description="Enoyl reductase (ER)" evidence="1">
    <location>
        <begin position="1"/>
        <end position="321"/>
    </location>
</feature>
<feature type="non-terminal residue" evidence="2">
    <location>
        <position position="324"/>
    </location>
</feature>
<evidence type="ECO:0000259" key="1">
    <source>
        <dbReference type="SMART" id="SM00829"/>
    </source>
</evidence>
<dbReference type="Gene3D" id="3.40.50.720">
    <property type="entry name" value="NAD(P)-binding Rossmann-like Domain"/>
    <property type="match status" value="1"/>
</dbReference>
<dbReference type="SUPFAM" id="SSF51735">
    <property type="entry name" value="NAD(P)-binding Rossmann-fold domains"/>
    <property type="match status" value="1"/>
</dbReference>
<dbReference type="InterPro" id="IPR020843">
    <property type="entry name" value="ER"/>
</dbReference>
<dbReference type="SUPFAM" id="SSF50129">
    <property type="entry name" value="GroES-like"/>
    <property type="match status" value="1"/>
</dbReference>
<dbReference type="Gene3D" id="3.90.180.10">
    <property type="entry name" value="Medium-chain alcohol dehydrogenases, catalytic domain"/>
    <property type="match status" value="1"/>
</dbReference>
<protein>
    <recommendedName>
        <fullName evidence="1">Enoyl reductase (ER) domain-containing protein</fullName>
    </recommendedName>
</protein>
<organism evidence="2 3">
    <name type="scientific">Podospora appendiculata</name>
    <dbReference type="NCBI Taxonomy" id="314037"/>
    <lineage>
        <taxon>Eukaryota</taxon>
        <taxon>Fungi</taxon>
        <taxon>Dikarya</taxon>
        <taxon>Ascomycota</taxon>
        <taxon>Pezizomycotina</taxon>
        <taxon>Sordariomycetes</taxon>
        <taxon>Sordariomycetidae</taxon>
        <taxon>Sordariales</taxon>
        <taxon>Podosporaceae</taxon>
        <taxon>Podospora</taxon>
    </lineage>
</organism>
<keyword evidence="3" id="KW-1185">Reference proteome</keyword>
<proteinExistence type="predicted"/>
<dbReference type="Proteomes" id="UP001270362">
    <property type="component" value="Unassembled WGS sequence"/>
</dbReference>
<dbReference type="PANTHER" id="PTHR43482">
    <property type="entry name" value="PROTEIN AST1-RELATED"/>
    <property type="match status" value="1"/>
</dbReference>
<reference evidence="2" key="2">
    <citation type="submission" date="2023-06" db="EMBL/GenBank/DDBJ databases">
        <authorList>
            <consortium name="Lawrence Berkeley National Laboratory"/>
            <person name="Haridas S."/>
            <person name="Hensen N."/>
            <person name="Bonometti L."/>
            <person name="Westerberg I."/>
            <person name="Brannstrom I.O."/>
            <person name="Guillou S."/>
            <person name="Cros-Aarteil S."/>
            <person name="Calhoun S."/>
            <person name="Kuo A."/>
            <person name="Mondo S."/>
            <person name="Pangilinan J."/>
            <person name="Riley R."/>
            <person name="Labutti K."/>
            <person name="Andreopoulos B."/>
            <person name="Lipzen A."/>
            <person name="Chen C."/>
            <person name="Yanf M."/>
            <person name="Daum C."/>
            <person name="Ng V."/>
            <person name="Clum A."/>
            <person name="Steindorff A."/>
            <person name="Ohm R."/>
            <person name="Martin F."/>
            <person name="Silar P."/>
            <person name="Natvig D."/>
            <person name="Lalanne C."/>
            <person name="Gautier V."/>
            <person name="Ament-Velasquez S.L."/>
            <person name="Kruys A."/>
            <person name="Hutchinson M.I."/>
            <person name="Powell A.J."/>
            <person name="Barry K."/>
            <person name="Miller A.N."/>
            <person name="Grigoriev I.V."/>
            <person name="Debuchy R."/>
            <person name="Gladieux P."/>
            <person name="Thoren M.H."/>
            <person name="Johannesson H."/>
        </authorList>
    </citation>
    <scope>NUCLEOTIDE SEQUENCE</scope>
    <source>
        <strain evidence="2">CBS 314.62</strain>
    </source>
</reference>
<evidence type="ECO:0000313" key="3">
    <source>
        <dbReference type="Proteomes" id="UP001270362"/>
    </source>
</evidence>
<gene>
    <name evidence="2" type="ORF">B0T22DRAFT_351786</name>
</gene>
<reference evidence="2" key="1">
    <citation type="journal article" date="2023" name="Mol. Phylogenet. Evol.">
        <title>Genome-scale phylogeny and comparative genomics of the fungal order Sordariales.</title>
        <authorList>
            <person name="Hensen N."/>
            <person name="Bonometti L."/>
            <person name="Westerberg I."/>
            <person name="Brannstrom I.O."/>
            <person name="Guillou S."/>
            <person name="Cros-Aarteil S."/>
            <person name="Calhoun S."/>
            <person name="Haridas S."/>
            <person name="Kuo A."/>
            <person name="Mondo S."/>
            <person name="Pangilinan J."/>
            <person name="Riley R."/>
            <person name="LaButti K."/>
            <person name="Andreopoulos B."/>
            <person name="Lipzen A."/>
            <person name="Chen C."/>
            <person name="Yan M."/>
            <person name="Daum C."/>
            <person name="Ng V."/>
            <person name="Clum A."/>
            <person name="Steindorff A."/>
            <person name="Ohm R.A."/>
            <person name="Martin F."/>
            <person name="Silar P."/>
            <person name="Natvig D.O."/>
            <person name="Lalanne C."/>
            <person name="Gautier V."/>
            <person name="Ament-Velasquez S.L."/>
            <person name="Kruys A."/>
            <person name="Hutchinson M.I."/>
            <person name="Powell A.J."/>
            <person name="Barry K."/>
            <person name="Miller A.N."/>
            <person name="Grigoriev I.V."/>
            <person name="Debuchy R."/>
            <person name="Gladieux P."/>
            <person name="Hiltunen Thoren M."/>
            <person name="Johannesson H."/>
        </authorList>
    </citation>
    <scope>NUCLEOTIDE SEQUENCE</scope>
    <source>
        <strain evidence="2">CBS 314.62</strain>
    </source>
</reference>
<dbReference type="SMART" id="SM00829">
    <property type="entry name" value="PKS_ER"/>
    <property type="match status" value="1"/>
</dbReference>
<dbReference type="InterPro" id="IPR011032">
    <property type="entry name" value="GroES-like_sf"/>
</dbReference>
<feature type="non-terminal residue" evidence="2">
    <location>
        <position position="1"/>
    </location>
</feature>
<dbReference type="EMBL" id="JAULSO010000003">
    <property type="protein sequence ID" value="KAK3685909.1"/>
    <property type="molecule type" value="Genomic_DNA"/>
</dbReference>
<dbReference type="AlphaFoldDB" id="A0AAE1CAT1"/>
<sequence length="324" mass="35539">PDPTRLTPRGHVIQVFAVALTRDEFSWPEPRSICDPIPGYEFSGYVVSAPIASPFKPGTHVFGFTAIQRHGNARSYTVASFSEMSVQPPALSWEQCAAIPMSSLQAFQALFDSGILVKPHSAGPAVVHPFPSLSASRFAALPERNRATKLLITGAASAVGQWAVQLARQFGCPYLVATCSKDDMEHVRRLGANDVLDWDTPEGSLKDWKRSKFRAVLDCIGGNTLVHAWSCVEIGGIIASVVESPRRALSRWKGPLSGIQPMIKAYWAEVEPNQSALEIISTLLSNGHLKFHHDPADNFDLKDYEKALERLKTNARGKVVLRIN</sequence>
<dbReference type="Pfam" id="PF13602">
    <property type="entry name" value="ADH_zinc_N_2"/>
    <property type="match status" value="1"/>
</dbReference>